<dbReference type="AlphaFoldDB" id="A0A2B7XJ42"/>
<reference evidence="1 2" key="1">
    <citation type="submission" date="2017-10" db="EMBL/GenBank/DDBJ databases">
        <title>Comparative genomics in systemic dimorphic fungi from Ajellomycetaceae.</title>
        <authorList>
            <person name="Munoz J.F."/>
            <person name="Mcewen J.G."/>
            <person name="Clay O.K."/>
            <person name="Cuomo C.A."/>
        </authorList>
    </citation>
    <scope>NUCLEOTIDE SEQUENCE [LARGE SCALE GENOMIC DNA]</scope>
    <source>
        <strain evidence="1 2">UAMH7299</strain>
    </source>
</reference>
<gene>
    <name evidence="1" type="ORF">AJ80_07015</name>
</gene>
<proteinExistence type="predicted"/>
<dbReference type="Proteomes" id="UP000224634">
    <property type="component" value="Unassembled WGS sequence"/>
</dbReference>
<evidence type="ECO:0008006" key="3">
    <source>
        <dbReference type="Google" id="ProtNLM"/>
    </source>
</evidence>
<dbReference type="Gene3D" id="3.90.1200.10">
    <property type="match status" value="1"/>
</dbReference>
<dbReference type="SUPFAM" id="SSF56112">
    <property type="entry name" value="Protein kinase-like (PK-like)"/>
    <property type="match status" value="1"/>
</dbReference>
<name>A0A2B7XJ42_POLH7</name>
<accession>A0A2B7XJ42</accession>
<protein>
    <recommendedName>
        <fullName evidence="3">Aminoglycoside phosphotransferase domain-containing protein</fullName>
    </recommendedName>
</protein>
<organism evidence="1 2">
    <name type="scientific">Polytolypa hystricis (strain UAMH7299)</name>
    <dbReference type="NCBI Taxonomy" id="1447883"/>
    <lineage>
        <taxon>Eukaryota</taxon>
        <taxon>Fungi</taxon>
        <taxon>Dikarya</taxon>
        <taxon>Ascomycota</taxon>
        <taxon>Pezizomycotina</taxon>
        <taxon>Eurotiomycetes</taxon>
        <taxon>Eurotiomycetidae</taxon>
        <taxon>Onygenales</taxon>
        <taxon>Onygenales incertae sedis</taxon>
        <taxon>Polytolypa</taxon>
    </lineage>
</organism>
<sequence length="307" mass="33965">MSSVDNRLEESISNFSSKAGVCTTRSQCDAFASKTFGGPVKPFRDPDSPLDKELLAIVKNTHPDFVASCSFHGTIGSSPALLIYSMNMLPGDNYFNISLSMLDADLERQLATVRSLARFFAQSWQNSSQLDPNTVSAIFKNCFSSFDYLSSNLPFHFQKTVTRVQEVLPTLFYGKYPLVVTPGDLSEMNILANPETGEITGIIDWAEAGIQPFGFALYALDNILGYLTLNRWVFYGSFEYLRDEFWRIFCELVGGVSKSEMELIQLARLAGLFLRYGIPDEPGRKGVVGVGGEDNSSMMVLEALIPG</sequence>
<dbReference type="InterPro" id="IPR011009">
    <property type="entry name" value="Kinase-like_dom_sf"/>
</dbReference>
<comment type="caution">
    <text evidence="1">The sequence shown here is derived from an EMBL/GenBank/DDBJ whole genome shotgun (WGS) entry which is preliminary data.</text>
</comment>
<dbReference type="EMBL" id="PDNA01000128">
    <property type="protein sequence ID" value="PGH11754.1"/>
    <property type="molecule type" value="Genomic_DNA"/>
</dbReference>
<evidence type="ECO:0000313" key="1">
    <source>
        <dbReference type="EMBL" id="PGH11754.1"/>
    </source>
</evidence>
<dbReference type="OrthoDB" id="5598852at2759"/>
<keyword evidence="2" id="KW-1185">Reference proteome</keyword>
<evidence type="ECO:0000313" key="2">
    <source>
        <dbReference type="Proteomes" id="UP000224634"/>
    </source>
</evidence>